<dbReference type="InterPro" id="IPR010565">
    <property type="entry name" value="Muskelin_N"/>
</dbReference>
<dbReference type="InParanoid" id="S8FPQ6"/>
<dbReference type="SUPFAM" id="SSF49785">
    <property type="entry name" value="Galactose-binding domain-like"/>
    <property type="match status" value="1"/>
</dbReference>
<organism evidence="4 5">
    <name type="scientific">Fomitopsis schrenkii</name>
    <name type="common">Brown rot fungus</name>
    <dbReference type="NCBI Taxonomy" id="2126942"/>
    <lineage>
        <taxon>Eukaryota</taxon>
        <taxon>Fungi</taxon>
        <taxon>Dikarya</taxon>
        <taxon>Basidiomycota</taxon>
        <taxon>Agaricomycotina</taxon>
        <taxon>Agaricomycetes</taxon>
        <taxon>Polyporales</taxon>
        <taxon>Fomitopsis</taxon>
    </lineage>
</organism>
<dbReference type="AlphaFoldDB" id="S8FPQ6"/>
<evidence type="ECO:0000313" key="5">
    <source>
        <dbReference type="Proteomes" id="UP000015241"/>
    </source>
</evidence>
<dbReference type="Gene3D" id="2.60.120.260">
    <property type="entry name" value="Galactose-binding domain-like"/>
    <property type="match status" value="2"/>
</dbReference>
<dbReference type="GO" id="GO:0005737">
    <property type="term" value="C:cytoplasm"/>
    <property type="evidence" value="ECO:0007669"/>
    <property type="project" value="TreeGrafter"/>
</dbReference>
<keyword evidence="1" id="KW-0880">Kelch repeat</keyword>
<dbReference type="PANTHER" id="PTHR15526">
    <property type="entry name" value="MUSKELIN"/>
    <property type="match status" value="1"/>
</dbReference>
<keyword evidence="2" id="KW-0677">Repeat</keyword>
<proteinExistence type="predicted"/>
<dbReference type="HOGENOM" id="CLU_2026781_0_0_1"/>
<dbReference type="InterPro" id="IPR052456">
    <property type="entry name" value="CTLH_complex_component"/>
</dbReference>
<dbReference type="STRING" id="743788.S8FPQ6"/>
<protein>
    <recommendedName>
        <fullName evidence="3">Muskelin N-terminal domain-containing protein</fullName>
    </recommendedName>
</protein>
<dbReference type="EMBL" id="KE504150">
    <property type="protein sequence ID" value="EPT00275.1"/>
    <property type="molecule type" value="Genomic_DNA"/>
</dbReference>
<dbReference type="PANTHER" id="PTHR15526:SF5">
    <property type="entry name" value="MUSKELIN"/>
    <property type="match status" value="1"/>
</dbReference>
<name>S8FPQ6_FOMSC</name>
<accession>S8FPQ6</accession>
<keyword evidence="5" id="KW-1185">Reference proteome</keyword>
<evidence type="ECO:0000256" key="1">
    <source>
        <dbReference type="ARBA" id="ARBA00022441"/>
    </source>
</evidence>
<dbReference type="eggNOG" id="KOG2437">
    <property type="taxonomic scope" value="Eukaryota"/>
</dbReference>
<dbReference type="OrthoDB" id="10052615at2759"/>
<reference evidence="4 5" key="1">
    <citation type="journal article" date="2012" name="Science">
        <title>The Paleozoic origin of enzymatic lignin decomposition reconstructed from 31 fungal genomes.</title>
        <authorList>
            <person name="Floudas D."/>
            <person name="Binder M."/>
            <person name="Riley R."/>
            <person name="Barry K."/>
            <person name="Blanchette R.A."/>
            <person name="Henrissat B."/>
            <person name="Martinez A.T."/>
            <person name="Otillar R."/>
            <person name="Spatafora J.W."/>
            <person name="Yadav J.S."/>
            <person name="Aerts A."/>
            <person name="Benoit I."/>
            <person name="Boyd A."/>
            <person name="Carlson A."/>
            <person name="Copeland A."/>
            <person name="Coutinho P.M."/>
            <person name="de Vries R.P."/>
            <person name="Ferreira P."/>
            <person name="Findley K."/>
            <person name="Foster B."/>
            <person name="Gaskell J."/>
            <person name="Glotzer D."/>
            <person name="Gorecki P."/>
            <person name="Heitman J."/>
            <person name="Hesse C."/>
            <person name="Hori C."/>
            <person name="Igarashi K."/>
            <person name="Jurgens J.A."/>
            <person name="Kallen N."/>
            <person name="Kersten P."/>
            <person name="Kohler A."/>
            <person name="Kuees U."/>
            <person name="Kumar T.K.A."/>
            <person name="Kuo A."/>
            <person name="LaButti K."/>
            <person name="Larrondo L.F."/>
            <person name="Lindquist E."/>
            <person name="Ling A."/>
            <person name="Lombard V."/>
            <person name="Lucas S."/>
            <person name="Lundell T."/>
            <person name="Martin R."/>
            <person name="McLaughlin D.J."/>
            <person name="Morgenstern I."/>
            <person name="Morin E."/>
            <person name="Murat C."/>
            <person name="Nagy L.G."/>
            <person name="Nolan M."/>
            <person name="Ohm R.A."/>
            <person name="Patyshakuliyeva A."/>
            <person name="Rokas A."/>
            <person name="Ruiz-Duenas F.J."/>
            <person name="Sabat G."/>
            <person name="Salamov A."/>
            <person name="Samejima M."/>
            <person name="Schmutz J."/>
            <person name="Slot J.C."/>
            <person name="St John F."/>
            <person name="Stenlid J."/>
            <person name="Sun H."/>
            <person name="Sun S."/>
            <person name="Syed K."/>
            <person name="Tsang A."/>
            <person name="Wiebenga A."/>
            <person name="Young D."/>
            <person name="Pisabarro A."/>
            <person name="Eastwood D.C."/>
            <person name="Martin F."/>
            <person name="Cullen D."/>
            <person name="Grigoriev I.V."/>
            <person name="Hibbett D.S."/>
        </authorList>
    </citation>
    <scope>NUCLEOTIDE SEQUENCE</scope>
    <source>
        <strain evidence="5">FP-58527</strain>
    </source>
</reference>
<gene>
    <name evidence="4" type="ORF">FOMPIDRAFT_1123063</name>
</gene>
<feature type="domain" description="Muskelin N-terminal" evidence="3">
    <location>
        <begin position="64"/>
        <end position="121"/>
    </location>
</feature>
<evidence type="ECO:0000259" key="3">
    <source>
        <dbReference type="Pfam" id="PF06588"/>
    </source>
</evidence>
<sequence>MSIRSAEMSTVQLGYNITGCSDHSGQFVAEKILEDTPLDLTSRWSSGVSFKESPDIKHWVLLWHPCNMKEFKLYVGMSEDNLTEVLHASLNNDTVKEMFSLQHSTDTGVCLPTRYVKIEPLS</sequence>
<dbReference type="Proteomes" id="UP000015241">
    <property type="component" value="Unassembled WGS sequence"/>
</dbReference>
<dbReference type="Pfam" id="PF06588">
    <property type="entry name" value="Muskelin_N"/>
    <property type="match status" value="1"/>
</dbReference>
<evidence type="ECO:0000256" key="2">
    <source>
        <dbReference type="ARBA" id="ARBA00022737"/>
    </source>
</evidence>
<evidence type="ECO:0000313" key="4">
    <source>
        <dbReference type="EMBL" id="EPT00275.1"/>
    </source>
</evidence>
<dbReference type="InterPro" id="IPR008979">
    <property type="entry name" value="Galactose-bd-like_sf"/>
</dbReference>